<dbReference type="PROSITE" id="PS50880">
    <property type="entry name" value="TOPRIM"/>
    <property type="match status" value="1"/>
</dbReference>
<dbReference type="GO" id="GO:0006364">
    <property type="term" value="P:rRNA processing"/>
    <property type="evidence" value="ECO:0007669"/>
    <property type="project" value="TreeGrafter"/>
</dbReference>
<dbReference type="Pfam" id="PF01751">
    <property type="entry name" value="Toprim"/>
    <property type="match status" value="1"/>
</dbReference>
<dbReference type="EMBL" id="AMXN01000007">
    <property type="protein sequence ID" value="ELS59943.1"/>
    <property type="molecule type" value="Genomic_DNA"/>
</dbReference>
<feature type="domain" description="Toprim" evidence="1">
    <location>
        <begin position="42"/>
        <end position="130"/>
    </location>
</feature>
<reference evidence="2 3" key="1">
    <citation type="journal article" date="2014" name="Syst. Appl. Microbiol.">
        <title>Genomic insights into the taxonomic status of the three subspecies of Bacillus subtilis.</title>
        <authorList>
            <person name="Yi H."/>
            <person name="Chun J."/>
            <person name="Cha C.J."/>
        </authorList>
    </citation>
    <scope>NUCLEOTIDE SEQUENCE [LARGE SCALE GENOMIC DNA]</scope>
    <source>
        <strain evidence="2 3">KCTC 13429</strain>
    </source>
</reference>
<dbReference type="Proteomes" id="UP000011182">
    <property type="component" value="Unassembled WGS sequence"/>
</dbReference>
<keyword evidence="3" id="KW-1185">Reference proteome</keyword>
<dbReference type="FunFam" id="3.40.1360.10:FF:000005">
    <property type="entry name" value="DNA primase, Toprim domain"/>
    <property type="match status" value="1"/>
</dbReference>
<dbReference type="Gene3D" id="3.40.1360.10">
    <property type="match status" value="1"/>
</dbReference>
<proteinExistence type="predicted"/>
<dbReference type="SMART" id="SM00493">
    <property type="entry name" value="TOPRIM"/>
    <property type="match status" value="1"/>
</dbReference>
<gene>
    <name evidence="2" type="ORF">BSI_34590</name>
</gene>
<dbReference type="InterPro" id="IPR006171">
    <property type="entry name" value="TOPRIM_dom"/>
</dbReference>
<dbReference type="InterPro" id="IPR034141">
    <property type="entry name" value="TOPRIM_RNase_M5-like"/>
</dbReference>
<evidence type="ECO:0000313" key="3">
    <source>
        <dbReference type="Proteomes" id="UP000011182"/>
    </source>
</evidence>
<comment type="caution">
    <text evidence="2">The sequence shown here is derived from an EMBL/GenBank/DDBJ whole genome shotgun (WGS) entry which is preliminary data.</text>
</comment>
<accession>A0A9W5PBQ7</accession>
<sequence>MWIVTTKTAGVNVAVNFTAFFYNLNVSNLTRQVKKMKMEELEKVMIVEGKSDKEKIESVLNEPMRIICTNGTISQLKLEELADELYDKDVYILVDADESGEKLRKQLKREFNEACHLHIDRAYKEVAAAPRHHVAAVLLRANLNVHTIFLERKSRGV</sequence>
<name>A0A9W5PBQ7_9BACI</name>
<dbReference type="PANTHER" id="PTHR39156">
    <property type="entry name" value="RIBONUCLEASE M5"/>
    <property type="match status" value="1"/>
</dbReference>
<dbReference type="GO" id="GO:0043822">
    <property type="term" value="F:ribonuclease M5 activity"/>
    <property type="evidence" value="ECO:0007669"/>
    <property type="project" value="TreeGrafter"/>
</dbReference>
<evidence type="ECO:0000313" key="2">
    <source>
        <dbReference type="EMBL" id="ELS59943.1"/>
    </source>
</evidence>
<dbReference type="CDD" id="cd01027">
    <property type="entry name" value="TOPRIM_RNase_M5_like"/>
    <property type="match status" value="1"/>
</dbReference>
<dbReference type="AlphaFoldDB" id="A0A9W5PBQ7"/>
<protein>
    <submittedName>
        <fullName evidence="2">Ribonuclease</fullName>
    </submittedName>
</protein>
<dbReference type="SUPFAM" id="SSF110455">
    <property type="entry name" value="Toprim domain"/>
    <property type="match status" value="1"/>
</dbReference>
<organism evidence="2 3">
    <name type="scientific">Bacillus inaquosorum KCTC 13429</name>
    <dbReference type="NCBI Taxonomy" id="1236548"/>
    <lineage>
        <taxon>Bacteria</taxon>
        <taxon>Bacillati</taxon>
        <taxon>Bacillota</taxon>
        <taxon>Bacilli</taxon>
        <taxon>Bacillales</taxon>
        <taxon>Bacillaceae</taxon>
        <taxon>Bacillus</taxon>
    </lineage>
</organism>
<dbReference type="PANTHER" id="PTHR39156:SF2">
    <property type="entry name" value="DNA PRIMASE (BACTERIAL TYPE) AND SMALL PRIMASE-LIKE PROTEINS"/>
    <property type="match status" value="1"/>
</dbReference>
<evidence type="ECO:0000259" key="1">
    <source>
        <dbReference type="PROSITE" id="PS50880"/>
    </source>
</evidence>